<evidence type="ECO:0000313" key="2">
    <source>
        <dbReference type="Proteomes" id="UP000059419"/>
    </source>
</evidence>
<organism evidence="1 2">
    <name type="scientific">Duffyella gerundensis</name>
    <dbReference type="NCBI Taxonomy" id="1619313"/>
    <lineage>
        <taxon>Bacteria</taxon>
        <taxon>Pseudomonadati</taxon>
        <taxon>Pseudomonadota</taxon>
        <taxon>Gammaproteobacteria</taxon>
        <taxon>Enterobacterales</taxon>
        <taxon>Erwiniaceae</taxon>
        <taxon>Duffyella</taxon>
    </lineage>
</organism>
<dbReference type="Pfam" id="PF10809">
    <property type="entry name" value="DUF2732"/>
    <property type="match status" value="1"/>
</dbReference>
<keyword evidence="2" id="KW-1185">Reference proteome</keyword>
<name>A0A0U5L6N6_9GAMM</name>
<protein>
    <recommendedName>
        <fullName evidence="3">DUF2732 domain-containing protein</fullName>
    </recommendedName>
</protein>
<dbReference type="EMBL" id="LN907827">
    <property type="protein sequence ID" value="CUU24339.1"/>
    <property type="molecule type" value="Genomic_DNA"/>
</dbReference>
<dbReference type="PATRIC" id="fig|1619313.3.peg.2183"/>
<accession>A0A0U5L6N6</accession>
<dbReference type="KEGG" id="ege:EM595_2105"/>
<dbReference type="InterPro" id="IPR020126">
    <property type="entry name" value="DUF2732"/>
</dbReference>
<proteinExistence type="predicted"/>
<reference evidence="2" key="1">
    <citation type="submission" date="2015-11" db="EMBL/GenBank/DDBJ databases">
        <authorList>
            <person name="Blom J."/>
        </authorList>
    </citation>
    <scope>NUCLEOTIDE SEQUENCE [LARGE SCALE GENOMIC DNA]</scope>
</reference>
<evidence type="ECO:0008006" key="3">
    <source>
        <dbReference type="Google" id="ProtNLM"/>
    </source>
</evidence>
<dbReference type="OrthoDB" id="6546490at2"/>
<dbReference type="STRING" id="1619313.EM595_2105"/>
<dbReference type="AlphaFoldDB" id="A0A0U5L6N6"/>
<dbReference type="RefSeq" id="WP_067431364.1">
    <property type="nucleotide sequence ID" value="NZ_LN907827.1"/>
</dbReference>
<sequence>MRNIETHYYTADVEAMTAMLNKARSEERRDRALVVSARLAELAVHVHQQGLNGIEAAELIRREAERYGNESRELH</sequence>
<dbReference type="Proteomes" id="UP000059419">
    <property type="component" value="Chromosome 1"/>
</dbReference>
<gene>
    <name evidence="1" type="ORF">EM595_2105</name>
</gene>
<evidence type="ECO:0000313" key="1">
    <source>
        <dbReference type="EMBL" id="CUU24339.1"/>
    </source>
</evidence>